<feature type="transmembrane region" description="Helical" evidence="14">
    <location>
        <begin position="338"/>
        <end position="361"/>
    </location>
</feature>
<dbReference type="Pfam" id="PF00001">
    <property type="entry name" value="7tm_1"/>
    <property type="match status" value="1"/>
</dbReference>
<feature type="transmembrane region" description="Helical" evidence="14">
    <location>
        <begin position="301"/>
        <end position="318"/>
    </location>
</feature>
<organism evidence="16 17">
    <name type="scientific">Cairina moschata</name>
    <name type="common">Muscovy duck</name>
    <dbReference type="NCBI Taxonomy" id="8855"/>
    <lineage>
        <taxon>Eukaryota</taxon>
        <taxon>Metazoa</taxon>
        <taxon>Chordata</taxon>
        <taxon>Craniata</taxon>
        <taxon>Vertebrata</taxon>
        <taxon>Euteleostomi</taxon>
        <taxon>Archelosauria</taxon>
        <taxon>Archosauria</taxon>
        <taxon>Dinosauria</taxon>
        <taxon>Saurischia</taxon>
        <taxon>Theropoda</taxon>
        <taxon>Coelurosauria</taxon>
        <taxon>Aves</taxon>
        <taxon>Neognathae</taxon>
        <taxon>Galloanserae</taxon>
        <taxon>Anseriformes</taxon>
        <taxon>Anatidae</taxon>
        <taxon>Anatinae</taxon>
        <taxon>Cairina</taxon>
    </lineage>
</organism>
<dbReference type="InterPro" id="IPR017452">
    <property type="entry name" value="GPCR_Rhodpsn_7TM"/>
</dbReference>
<reference evidence="16" key="3">
    <citation type="submission" date="2025-09" db="UniProtKB">
        <authorList>
            <consortium name="Ensembl"/>
        </authorList>
    </citation>
    <scope>IDENTIFICATION</scope>
</reference>
<feature type="transmembrane region" description="Helical" evidence="14">
    <location>
        <begin position="247"/>
        <end position="270"/>
    </location>
</feature>
<keyword evidence="17" id="KW-1185">Reference proteome</keyword>
<comment type="function">
    <text evidence="10">High affinity receptor for urotensin-2 and urotensin-2B. The activity of this receptor is mediated by a G-protein that activate a phosphatidylinositol-calcium second messenger system.</text>
</comment>
<reference evidence="16" key="2">
    <citation type="submission" date="2025-08" db="UniProtKB">
        <authorList>
            <consortium name="Ensembl"/>
        </authorList>
    </citation>
    <scope>IDENTIFICATION</scope>
</reference>
<proteinExistence type="inferred from homology"/>
<dbReference type="AlphaFoldDB" id="A0A8C3BE93"/>
<keyword evidence="4 12" id="KW-0812">Transmembrane</keyword>
<keyword evidence="7 14" id="KW-0472">Membrane</keyword>
<evidence type="ECO:0000256" key="1">
    <source>
        <dbReference type="ARBA" id="ARBA00004651"/>
    </source>
</evidence>
<feature type="region of interest" description="Disordered" evidence="13">
    <location>
        <begin position="27"/>
        <end position="80"/>
    </location>
</feature>
<comment type="subcellular location">
    <subcellularLocation>
        <location evidence="1">Cell membrane</location>
        <topology evidence="1">Multi-pass membrane protein</topology>
    </subcellularLocation>
</comment>
<evidence type="ECO:0000256" key="8">
    <source>
        <dbReference type="ARBA" id="ARBA00023170"/>
    </source>
</evidence>
<dbReference type="Ensembl" id="ENSCMMT00000005584.1">
    <property type="protein sequence ID" value="ENSCMMP00000005025.1"/>
    <property type="gene ID" value="ENSCMMG00000003131.1"/>
</dbReference>
<accession>A0A8C3BE93</accession>
<evidence type="ECO:0000256" key="2">
    <source>
        <dbReference type="ARBA" id="ARBA00014302"/>
    </source>
</evidence>
<dbReference type="GO" id="GO:0097746">
    <property type="term" value="P:blood vessel diameter maintenance"/>
    <property type="evidence" value="ECO:0007669"/>
    <property type="project" value="InterPro"/>
</dbReference>
<protein>
    <recommendedName>
        <fullName evidence="2">Urotensin-2 receptor</fullName>
    </recommendedName>
    <alternativeName>
        <fullName evidence="11">Urotensin II receptor</fullName>
    </alternativeName>
</protein>
<evidence type="ECO:0000256" key="10">
    <source>
        <dbReference type="ARBA" id="ARBA00025579"/>
    </source>
</evidence>
<evidence type="ECO:0000313" key="16">
    <source>
        <dbReference type="Ensembl" id="ENSCMMP00000005025.1"/>
    </source>
</evidence>
<evidence type="ECO:0000256" key="12">
    <source>
        <dbReference type="RuleBase" id="RU000688"/>
    </source>
</evidence>
<dbReference type="Proteomes" id="UP000694556">
    <property type="component" value="Chromosome 1"/>
</dbReference>
<keyword evidence="3" id="KW-1003">Cell membrane</keyword>
<dbReference type="PROSITE" id="PS00237">
    <property type="entry name" value="G_PROTEIN_RECEP_F1_1"/>
    <property type="match status" value="1"/>
</dbReference>
<dbReference type="GO" id="GO:0005886">
    <property type="term" value="C:plasma membrane"/>
    <property type="evidence" value="ECO:0007669"/>
    <property type="project" value="UniProtKB-SubCell"/>
</dbReference>
<evidence type="ECO:0000256" key="14">
    <source>
        <dbReference type="SAM" id="Phobius"/>
    </source>
</evidence>
<dbReference type="GO" id="GO:0001604">
    <property type="term" value="F:urotensin II receptor activity"/>
    <property type="evidence" value="ECO:0007669"/>
    <property type="project" value="InterPro"/>
</dbReference>
<evidence type="ECO:0000256" key="11">
    <source>
        <dbReference type="ARBA" id="ARBA00032764"/>
    </source>
</evidence>
<keyword evidence="6 12" id="KW-0297">G-protein coupled receptor</keyword>
<evidence type="ECO:0000256" key="5">
    <source>
        <dbReference type="ARBA" id="ARBA00022989"/>
    </source>
</evidence>
<comment type="similarity">
    <text evidence="12">Belongs to the G-protein coupled receptor 1 family.</text>
</comment>
<evidence type="ECO:0000259" key="15">
    <source>
        <dbReference type="PROSITE" id="PS50262"/>
    </source>
</evidence>
<reference evidence="16" key="1">
    <citation type="submission" date="2018-09" db="EMBL/GenBank/DDBJ databases">
        <title>Common duck and Muscovy duck high density SNP chip.</title>
        <authorList>
            <person name="Vignal A."/>
            <person name="Thebault N."/>
            <person name="Warren W.C."/>
        </authorList>
    </citation>
    <scope>NUCLEOTIDE SEQUENCE [LARGE SCALE GENOMIC DNA]</scope>
</reference>
<evidence type="ECO:0000256" key="4">
    <source>
        <dbReference type="ARBA" id="ARBA00022692"/>
    </source>
</evidence>
<dbReference type="GO" id="GO:0008217">
    <property type="term" value="P:regulation of blood pressure"/>
    <property type="evidence" value="ECO:0007669"/>
    <property type="project" value="InterPro"/>
</dbReference>
<feature type="transmembrane region" description="Helical" evidence="14">
    <location>
        <begin position="162"/>
        <end position="183"/>
    </location>
</feature>
<keyword evidence="5 14" id="KW-1133">Transmembrane helix</keyword>
<sequence length="409" mass="43851">MSAELTPFIWASLKNICVSYSKQGVQREGTGLSQPDCSPTPIPKMSCDPSLISVRPGEDPEGGSFSEESGGGGDGSSVLGEDSPVTGPLGTVLLLVCLVGMVGNIYTVLVASGRVSGRSAGSLGVYVINLALADLLYLSTIPFVVCTYFAHDWFFGDAGCRILLSLDLLTMHASIFLLTAMSLERYWAVTKPLRARRAGNAYRRLASTILWLLALLLTAPMMAMTQLREGDGPHKRICVPTWTPAAFRLYLTVLFATSVLVPGMVLGIVYTRLARAYRSSAWPSGLPAAGRAPSRRLSSRISAIVVAYWACFLPFWGWQLAGLYRDEGLGIGPTAQAYLNYGVTCLAYGNSCINPFLYTLLASSYRRCPGRRGSGMVWPQTPSLDARGGHSIPPVSGEMLGESVGSPRS</sequence>
<dbReference type="PROSITE" id="PS50262">
    <property type="entry name" value="G_PROTEIN_RECEP_F1_2"/>
    <property type="match status" value="1"/>
</dbReference>
<feature type="transmembrane region" description="Helical" evidence="14">
    <location>
        <begin position="204"/>
        <end position="227"/>
    </location>
</feature>
<evidence type="ECO:0000256" key="6">
    <source>
        <dbReference type="ARBA" id="ARBA00023040"/>
    </source>
</evidence>
<feature type="domain" description="G-protein coupled receptors family 1 profile" evidence="15">
    <location>
        <begin position="103"/>
        <end position="358"/>
    </location>
</feature>
<keyword evidence="8 12" id="KW-0675">Receptor</keyword>
<dbReference type="PRINTS" id="PR00647">
    <property type="entry name" value="UROTENSIN2R"/>
</dbReference>
<name>A0A8C3BE93_CAIMO</name>
<dbReference type="PANTHER" id="PTHR24230">
    <property type="entry name" value="G-PROTEIN COUPLED RECEPTOR"/>
    <property type="match status" value="1"/>
</dbReference>
<keyword evidence="9 12" id="KW-0807">Transducer</keyword>
<dbReference type="Gene3D" id="1.20.1070.10">
    <property type="entry name" value="Rhodopsin 7-helix transmembrane proteins"/>
    <property type="match status" value="1"/>
</dbReference>
<dbReference type="SUPFAM" id="SSF81321">
    <property type="entry name" value="Family A G protein-coupled receptor-like"/>
    <property type="match status" value="1"/>
</dbReference>
<evidence type="ECO:0000256" key="13">
    <source>
        <dbReference type="SAM" id="MobiDB-lite"/>
    </source>
</evidence>
<dbReference type="InterPro" id="IPR000670">
    <property type="entry name" value="Urot_II_rcpt"/>
</dbReference>
<dbReference type="PANTHER" id="PTHR24230:SF123">
    <property type="entry name" value="G-PROTEIN COUPLED RECEPTORS FAMILY 1 PROFILE DOMAIN-CONTAINING PROTEIN"/>
    <property type="match status" value="1"/>
</dbReference>
<dbReference type="InterPro" id="IPR000276">
    <property type="entry name" value="GPCR_Rhodpsn"/>
</dbReference>
<dbReference type="PRINTS" id="PR00237">
    <property type="entry name" value="GPCRRHODOPSN"/>
</dbReference>
<evidence type="ECO:0000256" key="3">
    <source>
        <dbReference type="ARBA" id="ARBA00022475"/>
    </source>
</evidence>
<feature type="transmembrane region" description="Helical" evidence="14">
    <location>
        <begin position="123"/>
        <end position="150"/>
    </location>
</feature>
<evidence type="ECO:0000256" key="9">
    <source>
        <dbReference type="ARBA" id="ARBA00023224"/>
    </source>
</evidence>
<evidence type="ECO:0000256" key="7">
    <source>
        <dbReference type="ARBA" id="ARBA00023136"/>
    </source>
</evidence>
<feature type="region of interest" description="Disordered" evidence="13">
    <location>
        <begin position="384"/>
        <end position="409"/>
    </location>
</feature>
<feature type="transmembrane region" description="Helical" evidence="14">
    <location>
        <begin position="89"/>
        <end position="111"/>
    </location>
</feature>
<evidence type="ECO:0000313" key="17">
    <source>
        <dbReference type="Proteomes" id="UP000694556"/>
    </source>
</evidence>
<dbReference type="GO" id="GO:0007218">
    <property type="term" value="P:neuropeptide signaling pathway"/>
    <property type="evidence" value="ECO:0007669"/>
    <property type="project" value="TreeGrafter"/>
</dbReference>